<dbReference type="InterPro" id="IPR001789">
    <property type="entry name" value="Sig_transdc_resp-reg_receiver"/>
</dbReference>
<gene>
    <name evidence="4" type="ORF">E0I61_00560</name>
</gene>
<feature type="domain" description="Response regulatory" evidence="3">
    <location>
        <begin position="3"/>
        <end position="119"/>
    </location>
</feature>
<accession>A0ABY2DZ06</accession>
<dbReference type="RefSeq" id="WP_131991371.1">
    <property type="nucleotide sequence ID" value="NZ_SMLH01000001.1"/>
</dbReference>
<keyword evidence="5" id="KW-1185">Reference proteome</keyword>
<evidence type="ECO:0000256" key="2">
    <source>
        <dbReference type="PROSITE-ProRule" id="PRU00169"/>
    </source>
</evidence>
<dbReference type="EMBL" id="SMLH01000001">
    <property type="protein sequence ID" value="TDE31226.1"/>
    <property type="molecule type" value="Genomic_DNA"/>
</dbReference>
<dbReference type="InterPro" id="IPR011006">
    <property type="entry name" value="CheY-like_superfamily"/>
</dbReference>
<name>A0ABY2DZ06_9FLAO</name>
<keyword evidence="1 2" id="KW-0597">Phosphoprotein</keyword>
<dbReference type="Gene3D" id="3.40.50.2300">
    <property type="match status" value="1"/>
</dbReference>
<dbReference type="Proteomes" id="UP000294685">
    <property type="component" value="Unassembled WGS sequence"/>
</dbReference>
<dbReference type="InterPro" id="IPR050595">
    <property type="entry name" value="Bact_response_regulator"/>
</dbReference>
<dbReference type="PANTHER" id="PTHR44591">
    <property type="entry name" value="STRESS RESPONSE REGULATOR PROTEIN 1"/>
    <property type="match status" value="1"/>
</dbReference>
<dbReference type="SUPFAM" id="SSF52172">
    <property type="entry name" value="CheY-like"/>
    <property type="match status" value="1"/>
</dbReference>
<dbReference type="PANTHER" id="PTHR44591:SF3">
    <property type="entry name" value="RESPONSE REGULATORY DOMAIN-CONTAINING PROTEIN"/>
    <property type="match status" value="1"/>
</dbReference>
<dbReference type="Pfam" id="PF00072">
    <property type="entry name" value="Response_reg"/>
    <property type="match status" value="1"/>
</dbReference>
<dbReference type="PROSITE" id="PS50110">
    <property type="entry name" value="RESPONSE_REGULATORY"/>
    <property type="match status" value="1"/>
</dbReference>
<feature type="modified residue" description="4-aspartylphosphate" evidence="2">
    <location>
        <position position="52"/>
    </location>
</feature>
<proteinExistence type="predicted"/>
<organism evidence="4 5">
    <name type="scientific">Flavobacterium ranwuense</name>
    <dbReference type="NCBI Taxonomy" id="2541725"/>
    <lineage>
        <taxon>Bacteria</taxon>
        <taxon>Pseudomonadati</taxon>
        <taxon>Bacteroidota</taxon>
        <taxon>Flavobacteriia</taxon>
        <taxon>Flavobacteriales</taxon>
        <taxon>Flavobacteriaceae</taxon>
        <taxon>Flavobacterium</taxon>
    </lineage>
</organism>
<sequence length="127" mass="14554">MKKILIVDDEPNIVMSLEYTFKKNNFEVFIARDGQEALDILKNQLPDVIILDVMMPMVDGFATLEQIKKDERLRHCKVIFLSAKNKEKDIEKGLSLGANLYVVKPFSIKKLVEQVQDLIHQGTHSTP</sequence>
<comment type="caution">
    <text evidence="4">The sequence shown here is derived from an EMBL/GenBank/DDBJ whole genome shotgun (WGS) entry which is preliminary data.</text>
</comment>
<evidence type="ECO:0000256" key="1">
    <source>
        <dbReference type="ARBA" id="ARBA00022553"/>
    </source>
</evidence>
<evidence type="ECO:0000313" key="5">
    <source>
        <dbReference type="Proteomes" id="UP000294685"/>
    </source>
</evidence>
<evidence type="ECO:0000313" key="4">
    <source>
        <dbReference type="EMBL" id="TDE31226.1"/>
    </source>
</evidence>
<dbReference type="CDD" id="cd17574">
    <property type="entry name" value="REC_OmpR"/>
    <property type="match status" value="1"/>
</dbReference>
<dbReference type="SMART" id="SM00448">
    <property type="entry name" value="REC"/>
    <property type="match status" value="1"/>
</dbReference>
<evidence type="ECO:0000259" key="3">
    <source>
        <dbReference type="PROSITE" id="PS50110"/>
    </source>
</evidence>
<reference evidence="4 5" key="1">
    <citation type="submission" date="2019-03" db="EMBL/GenBank/DDBJ databases">
        <title>Novel species of Flavobacterium.</title>
        <authorList>
            <person name="Liu Q."/>
            <person name="Xin Y.-H."/>
        </authorList>
    </citation>
    <scope>NUCLEOTIDE SEQUENCE [LARGE SCALE GENOMIC DNA]</scope>
    <source>
        <strain evidence="4 5">LB2P22</strain>
    </source>
</reference>
<protein>
    <submittedName>
        <fullName evidence="4">Response regulator</fullName>
    </submittedName>
</protein>